<gene>
    <name evidence="2" type="ORF">FHS02_005650</name>
</gene>
<comment type="caution">
    <text evidence="2">The sequence shown here is derived from an EMBL/GenBank/DDBJ whole genome shotgun (WGS) entry which is preliminary data.</text>
</comment>
<name>A0A7W5HFE8_9BURK</name>
<dbReference type="PROSITE" id="PS51257">
    <property type="entry name" value="PROKAR_LIPOPROTEIN"/>
    <property type="match status" value="1"/>
</dbReference>
<dbReference type="EMBL" id="JACHXS010000014">
    <property type="protein sequence ID" value="MBB3224784.1"/>
    <property type="molecule type" value="Genomic_DNA"/>
</dbReference>
<reference evidence="2 3" key="1">
    <citation type="submission" date="2020-08" db="EMBL/GenBank/DDBJ databases">
        <title>Genomic Encyclopedia of Type Strains, Phase III (KMG-III): the genomes of soil and plant-associated and newly described type strains.</title>
        <authorList>
            <person name="Whitman W."/>
        </authorList>
    </citation>
    <scope>NUCLEOTIDE SEQUENCE [LARGE SCALE GENOMIC DNA]</scope>
    <source>
        <strain evidence="2 3">CECT 7753</strain>
    </source>
</reference>
<evidence type="ECO:0000313" key="3">
    <source>
        <dbReference type="Proteomes" id="UP000584325"/>
    </source>
</evidence>
<protein>
    <recommendedName>
        <fullName evidence="4">Outer membrane protein assembly factor BamE</fullName>
    </recommendedName>
</protein>
<organism evidence="2 3">
    <name type="scientific">Pseudoduganella umbonata</name>
    <dbReference type="NCBI Taxonomy" id="864828"/>
    <lineage>
        <taxon>Bacteria</taxon>
        <taxon>Pseudomonadati</taxon>
        <taxon>Pseudomonadota</taxon>
        <taxon>Betaproteobacteria</taxon>
        <taxon>Burkholderiales</taxon>
        <taxon>Oxalobacteraceae</taxon>
        <taxon>Telluria group</taxon>
        <taxon>Pseudoduganella</taxon>
    </lineage>
</organism>
<sequence>MKKMIIHAIPRMLPGVLPCVLLATLLCGCAFGPPPQPGEPMAAVESRLGTPSARFASGGETIHEYGAGAFGQFTYMARYGADGRLRSYEQVLTDEKFAGVKLGMDDKTTILHTFGHPAETMYLSRRDLEVWSYRYKQSGVWDSMMHIHFSRDGKVREMMAGPDPMRDHREGFF</sequence>
<keyword evidence="1" id="KW-0732">Signal</keyword>
<accession>A0A7W5HFE8</accession>
<feature type="chain" id="PRO_5030887077" description="Outer membrane protein assembly factor BamE" evidence="1">
    <location>
        <begin position="33"/>
        <end position="173"/>
    </location>
</feature>
<dbReference type="AlphaFoldDB" id="A0A7W5HFE8"/>
<feature type="signal peptide" evidence="1">
    <location>
        <begin position="1"/>
        <end position="32"/>
    </location>
</feature>
<evidence type="ECO:0000256" key="1">
    <source>
        <dbReference type="SAM" id="SignalP"/>
    </source>
</evidence>
<dbReference type="RefSeq" id="WP_229422655.1">
    <property type="nucleotide sequence ID" value="NZ_CP040017.1"/>
</dbReference>
<evidence type="ECO:0008006" key="4">
    <source>
        <dbReference type="Google" id="ProtNLM"/>
    </source>
</evidence>
<dbReference type="Proteomes" id="UP000584325">
    <property type="component" value="Unassembled WGS sequence"/>
</dbReference>
<evidence type="ECO:0000313" key="2">
    <source>
        <dbReference type="EMBL" id="MBB3224784.1"/>
    </source>
</evidence>
<proteinExistence type="predicted"/>